<evidence type="ECO:0000313" key="3">
    <source>
        <dbReference type="Proteomes" id="UP001175261"/>
    </source>
</evidence>
<dbReference type="PANTHER" id="PTHR12461:SF99">
    <property type="entry name" value="BIFUNCTIONAL PEPTIDASE AND (3S)-LYSYL HYDROXYLASE JMJD7"/>
    <property type="match status" value="1"/>
</dbReference>
<name>A0AA39GRF6_SARSR</name>
<accession>A0AA39GRF6</accession>
<gene>
    <name evidence="2" type="ORF">NLU13_1680</name>
</gene>
<keyword evidence="3" id="KW-1185">Reference proteome</keyword>
<dbReference type="AlphaFoldDB" id="A0AA39GRF6"/>
<feature type="domain" description="JmjC" evidence="1">
    <location>
        <begin position="124"/>
        <end position="320"/>
    </location>
</feature>
<dbReference type="InterPro" id="IPR041667">
    <property type="entry name" value="Cupin_8"/>
</dbReference>
<evidence type="ECO:0000259" key="1">
    <source>
        <dbReference type="PROSITE" id="PS51184"/>
    </source>
</evidence>
<dbReference type="PANTHER" id="PTHR12461">
    <property type="entry name" value="HYPOXIA-INDUCIBLE FACTOR 1 ALPHA INHIBITOR-RELATED"/>
    <property type="match status" value="1"/>
</dbReference>
<proteinExistence type="predicted"/>
<evidence type="ECO:0000313" key="2">
    <source>
        <dbReference type="EMBL" id="KAK0392182.1"/>
    </source>
</evidence>
<dbReference type="SMART" id="SM00558">
    <property type="entry name" value="JmjC"/>
    <property type="match status" value="1"/>
</dbReference>
<dbReference type="Pfam" id="PF13621">
    <property type="entry name" value="Cupin_8"/>
    <property type="match status" value="1"/>
</dbReference>
<dbReference type="InterPro" id="IPR014710">
    <property type="entry name" value="RmlC-like_jellyroll"/>
</dbReference>
<reference evidence="2" key="1">
    <citation type="submission" date="2022-10" db="EMBL/GenBank/DDBJ databases">
        <title>Determination and structural analysis of whole genome sequence of Sarocladium strictum F4-1.</title>
        <authorList>
            <person name="Hu L."/>
            <person name="Jiang Y."/>
        </authorList>
    </citation>
    <scope>NUCLEOTIDE SEQUENCE</scope>
    <source>
        <strain evidence="2">F4-1</strain>
    </source>
</reference>
<dbReference type="Proteomes" id="UP001175261">
    <property type="component" value="Unassembled WGS sequence"/>
</dbReference>
<comment type="caution">
    <text evidence="2">The sequence shown here is derived from an EMBL/GenBank/DDBJ whole genome shotgun (WGS) entry which is preliminary data.</text>
</comment>
<dbReference type="InterPro" id="IPR003347">
    <property type="entry name" value="JmjC_dom"/>
</dbReference>
<dbReference type="SUPFAM" id="SSF51197">
    <property type="entry name" value="Clavaminate synthase-like"/>
    <property type="match status" value="1"/>
</dbReference>
<organism evidence="2 3">
    <name type="scientific">Sarocladium strictum</name>
    <name type="common">Black bundle disease fungus</name>
    <name type="synonym">Acremonium strictum</name>
    <dbReference type="NCBI Taxonomy" id="5046"/>
    <lineage>
        <taxon>Eukaryota</taxon>
        <taxon>Fungi</taxon>
        <taxon>Dikarya</taxon>
        <taxon>Ascomycota</taxon>
        <taxon>Pezizomycotina</taxon>
        <taxon>Sordariomycetes</taxon>
        <taxon>Hypocreomycetidae</taxon>
        <taxon>Hypocreales</taxon>
        <taxon>Sarocladiaceae</taxon>
        <taxon>Sarocladium</taxon>
    </lineage>
</organism>
<dbReference type="Gene3D" id="2.60.120.10">
    <property type="entry name" value="Jelly Rolls"/>
    <property type="match status" value="1"/>
</dbReference>
<dbReference type="EMBL" id="JAPDFR010000001">
    <property type="protein sequence ID" value="KAK0392182.1"/>
    <property type="molecule type" value="Genomic_DNA"/>
</dbReference>
<protein>
    <recommendedName>
        <fullName evidence="1">JmjC domain-containing protein</fullName>
    </recommendedName>
</protein>
<dbReference type="PROSITE" id="PS51184">
    <property type="entry name" value="JMJC"/>
    <property type="match status" value="1"/>
</dbReference>
<sequence length="337" mass="37922">MDALPVDAVIEELLVGFNELNPMHVEELEEDPSPLEFMRSVARNTPFVIRRGASSWKAVRNWDAAYLKAALSGQSVKVAVTPTGNADAPTYSRKHDAVLLAKPLEEDRPFDQFLEFIQGGKDIPPNQSSNEVWYAQTQNDNLRDEYADLYADVEKDIAFARIALQRPPDAINLWIGNEKSVTAMHKDPMENIYVQVRGRKHFTLLPPICHPCTNENMIATATYRREANGELSLETDEAGEAVPLATWDPDEPHSNATRFSHLVKPQKVTLEPGDMLYLPAMWYHKVAQSCIPGGEGFVLAVNYWYDMDFSGPLYPLTTFVRNIGLSLRNDREQTGTT</sequence>